<feature type="transmembrane region" description="Helical" evidence="11">
    <location>
        <begin position="225"/>
        <end position="248"/>
    </location>
</feature>
<dbReference type="Pfam" id="PF00001">
    <property type="entry name" value="7tm_1"/>
    <property type="match status" value="1"/>
</dbReference>
<dbReference type="AlphaFoldDB" id="A0A5N5SKX1"/>
<keyword evidence="7 11" id="KW-0472">Membrane</keyword>
<evidence type="ECO:0000256" key="5">
    <source>
        <dbReference type="ARBA" id="ARBA00022989"/>
    </source>
</evidence>
<dbReference type="InterPro" id="IPR017452">
    <property type="entry name" value="GPCR_Rhodpsn_7TM"/>
</dbReference>
<feature type="transmembrane region" description="Helical" evidence="11">
    <location>
        <begin position="59"/>
        <end position="87"/>
    </location>
</feature>
<feature type="domain" description="G-protein coupled receptors family 1 profile" evidence="12">
    <location>
        <begin position="79"/>
        <end position="377"/>
    </location>
</feature>
<feature type="transmembrane region" description="Helical" evidence="11">
    <location>
        <begin position="99"/>
        <end position="118"/>
    </location>
</feature>
<dbReference type="InterPro" id="IPR000276">
    <property type="entry name" value="GPCR_Rhodpsn"/>
</dbReference>
<comment type="caution">
    <text evidence="13">The sequence shown here is derived from an EMBL/GenBank/DDBJ whole genome shotgun (WGS) entry which is preliminary data.</text>
</comment>
<keyword evidence="5 11" id="KW-1133">Transmembrane helix</keyword>
<dbReference type="SUPFAM" id="SSF81321">
    <property type="entry name" value="Family A G protein-coupled receptor-like"/>
    <property type="match status" value="1"/>
</dbReference>
<evidence type="ECO:0000256" key="2">
    <source>
        <dbReference type="ARBA" id="ARBA00010663"/>
    </source>
</evidence>
<dbReference type="GO" id="GO:0071880">
    <property type="term" value="P:adenylate cyclase-activating adrenergic receptor signaling pathway"/>
    <property type="evidence" value="ECO:0007669"/>
    <property type="project" value="TreeGrafter"/>
</dbReference>
<dbReference type="SMART" id="SM01381">
    <property type="entry name" value="7TM_GPCR_Srsx"/>
    <property type="match status" value="1"/>
</dbReference>
<dbReference type="GO" id="GO:0004989">
    <property type="term" value="F:octopamine receptor activity"/>
    <property type="evidence" value="ECO:0007669"/>
    <property type="project" value="TreeGrafter"/>
</dbReference>
<evidence type="ECO:0000256" key="9">
    <source>
        <dbReference type="ARBA" id="ARBA00023224"/>
    </source>
</evidence>
<dbReference type="GO" id="GO:0005886">
    <property type="term" value="C:plasma membrane"/>
    <property type="evidence" value="ECO:0007669"/>
    <property type="project" value="UniProtKB-SubCell"/>
</dbReference>
<dbReference type="PRINTS" id="PR01102">
    <property type="entry name" value="5HT6RECEPTR"/>
</dbReference>
<dbReference type="EMBL" id="SEYY01023713">
    <property type="protein sequence ID" value="KAB7494636.1"/>
    <property type="molecule type" value="Genomic_DNA"/>
</dbReference>
<reference evidence="13 14" key="1">
    <citation type="journal article" date="2019" name="PLoS Biol.">
        <title>Sex chromosomes control vertical transmission of feminizing Wolbachia symbionts in an isopod.</title>
        <authorList>
            <person name="Becking T."/>
            <person name="Chebbi M.A."/>
            <person name="Giraud I."/>
            <person name="Moumen B."/>
            <person name="Laverre T."/>
            <person name="Caubet Y."/>
            <person name="Peccoud J."/>
            <person name="Gilbert C."/>
            <person name="Cordaux R."/>
        </authorList>
    </citation>
    <scope>NUCLEOTIDE SEQUENCE [LARGE SCALE GENOMIC DNA]</scope>
    <source>
        <strain evidence="13">ANa2</strain>
        <tissue evidence="13">Whole body excluding digestive tract and cuticle</tissue>
    </source>
</reference>
<keyword evidence="3" id="KW-1003">Cell membrane</keyword>
<feature type="transmembrane region" description="Helical" evidence="11">
    <location>
        <begin position="179"/>
        <end position="205"/>
    </location>
</feature>
<dbReference type="PROSITE" id="PS50262">
    <property type="entry name" value="G_PROTEIN_RECEP_F1_2"/>
    <property type="match status" value="1"/>
</dbReference>
<dbReference type="GO" id="GO:0043410">
    <property type="term" value="P:positive regulation of MAPK cascade"/>
    <property type="evidence" value="ECO:0007669"/>
    <property type="project" value="TreeGrafter"/>
</dbReference>
<feature type="transmembrane region" description="Helical" evidence="11">
    <location>
        <begin position="138"/>
        <end position="158"/>
    </location>
</feature>
<gene>
    <name evidence="13" type="primary">Octbeta2R</name>
    <name evidence="13" type="ORF">Anas_05308</name>
</gene>
<organism evidence="13 14">
    <name type="scientific">Armadillidium nasatum</name>
    <dbReference type="NCBI Taxonomy" id="96803"/>
    <lineage>
        <taxon>Eukaryota</taxon>
        <taxon>Metazoa</taxon>
        <taxon>Ecdysozoa</taxon>
        <taxon>Arthropoda</taxon>
        <taxon>Crustacea</taxon>
        <taxon>Multicrustacea</taxon>
        <taxon>Malacostraca</taxon>
        <taxon>Eumalacostraca</taxon>
        <taxon>Peracarida</taxon>
        <taxon>Isopoda</taxon>
        <taxon>Oniscidea</taxon>
        <taxon>Crinocheta</taxon>
        <taxon>Armadillidiidae</taxon>
        <taxon>Armadillidium</taxon>
    </lineage>
</organism>
<dbReference type="CDD" id="cd15066">
    <property type="entry name" value="7tmA_DmOct-betaAR-like"/>
    <property type="match status" value="1"/>
</dbReference>
<evidence type="ECO:0000256" key="11">
    <source>
        <dbReference type="SAM" id="Phobius"/>
    </source>
</evidence>
<keyword evidence="4 10" id="KW-0812">Transmembrane</keyword>
<dbReference type="OrthoDB" id="5957871at2759"/>
<evidence type="ECO:0000256" key="1">
    <source>
        <dbReference type="ARBA" id="ARBA00004651"/>
    </source>
</evidence>
<evidence type="ECO:0000313" key="13">
    <source>
        <dbReference type="EMBL" id="KAB7494636.1"/>
    </source>
</evidence>
<evidence type="ECO:0000256" key="3">
    <source>
        <dbReference type="ARBA" id="ARBA00022475"/>
    </source>
</evidence>
<evidence type="ECO:0000256" key="7">
    <source>
        <dbReference type="ARBA" id="ARBA00023136"/>
    </source>
</evidence>
<comment type="similarity">
    <text evidence="2 10">Belongs to the G-protein coupled receptor 1 family.</text>
</comment>
<dbReference type="Proteomes" id="UP000326759">
    <property type="component" value="Unassembled WGS sequence"/>
</dbReference>
<evidence type="ECO:0000313" key="14">
    <source>
        <dbReference type="Proteomes" id="UP000326759"/>
    </source>
</evidence>
<keyword evidence="6 10" id="KW-0297">G-protein coupled receptor</keyword>
<comment type="subcellular location">
    <subcellularLocation>
        <location evidence="1">Cell membrane</location>
        <topology evidence="1">Multi-pass membrane protein</topology>
    </subcellularLocation>
</comment>
<protein>
    <submittedName>
        <fullName evidence="13">Octopamine receptor beta-2R</fullName>
    </submittedName>
</protein>
<sequence>MANLTTEATVLFDFSHWLNASEVTSHVSFYDEISSTLSTTISNGTLPGTEDTVWTWEDIVILTFKVIIMGTIIIFAIMGNVLVIVSITMSRKLHGITNYFLVSLAIADMLVALCVMPFNASVEFFGKWLFGFRMCDLWNSFDVYFSTVSILHLCCISIDRYYAILSPLEYPLKMTKRKVLIMLAHVWLGPTLISFPPIFLGWYATSDHLEIRSSKPEECTFEVNKVFAILSSAISFWIPCTVMLILYYRIFQEARKQETAIMSRTNSMSAIHNIHRGPARCASLVSGFAPSSTRTSASHQLMIPNNMSGAVPVMRREHKAARTLGIIMGAFILCWLPFFSWYVTFTICGEACDCPQPVITTLFWIGYFNSTLNPFIYAYFRKDFREAFMKTLRKLNCCRSRDPNRSFV</sequence>
<evidence type="ECO:0000256" key="10">
    <source>
        <dbReference type="RuleBase" id="RU000688"/>
    </source>
</evidence>
<evidence type="ECO:0000259" key="12">
    <source>
        <dbReference type="PROSITE" id="PS50262"/>
    </source>
</evidence>
<dbReference type="PANTHER" id="PTHR24248">
    <property type="entry name" value="ADRENERGIC RECEPTOR-RELATED G-PROTEIN COUPLED RECEPTOR"/>
    <property type="match status" value="1"/>
</dbReference>
<dbReference type="PANTHER" id="PTHR24248:SF66">
    <property type="entry name" value="OCTOPAMINE RECEPTOR BETA-3R"/>
    <property type="match status" value="1"/>
</dbReference>
<proteinExistence type="inferred from homology"/>
<evidence type="ECO:0000256" key="6">
    <source>
        <dbReference type="ARBA" id="ARBA00023040"/>
    </source>
</evidence>
<dbReference type="PRINTS" id="PR00237">
    <property type="entry name" value="GPCRRHODOPSN"/>
</dbReference>
<keyword evidence="9 10" id="KW-0807">Transducer</keyword>
<feature type="transmembrane region" description="Helical" evidence="11">
    <location>
        <begin position="324"/>
        <end position="342"/>
    </location>
</feature>
<keyword evidence="14" id="KW-1185">Reference proteome</keyword>
<feature type="transmembrane region" description="Helical" evidence="11">
    <location>
        <begin position="362"/>
        <end position="380"/>
    </location>
</feature>
<name>A0A5N5SKX1_9CRUS</name>
<evidence type="ECO:0000256" key="8">
    <source>
        <dbReference type="ARBA" id="ARBA00023170"/>
    </source>
</evidence>
<evidence type="ECO:0000256" key="4">
    <source>
        <dbReference type="ARBA" id="ARBA00022692"/>
    </source>
</evidence>
<keyword evidence="8 10" id="KW-0675">Receptor</keyword>
<dbReference type="Gene3D" id="1.20.1070.10">
    <property type="entry name" value="Rhodopsin 7-helix transmembrane proteins"/>
    <property type="match status" value="1"/>
</dbReference>
<dbReference type="PROSITE" id="PS00237">
    <property type="entry name" value="G_PROTEIN_RECEP_F1_1"/>
    <property type="match status" value="1"/>
</dbReference>
<accession>A0A5N5SKX1</accession>